<feature type="compositionally biased region" description="Acidic residues" evidence="1">
    <location>
        <begin position="53"/>
        <end position="63"/>
    </location>
</feature>
<dbReference type="EMBL" id="JAWDGP010002507">
    <property type="protein sequence ID" value="KAK3782407.1"/>
    <property type="molecule type" value="Genomic_DNA"/>
</dbReference>
<name>A0AAE1A7F2_9GAST</name>
<gene>
    <name evidence="2" type="ORF">RRG08_033048</name>
</gene>
<evidence type="ECO:0000313" key="2">
    <source>
        <dbReference type="EMBL" id="KAK3782407.1"/>
    </source>
</evidence>
<reference evidence="2" key="1">
    <citation type="journal article" date="2023" name="G3 (Bethesda)">
        <title>A reference genome for the long-term kleptoplast-retaining sea slug Elysia crispata morphotype clarki.</title>
        <authorList>
            <person name="Eastman K.E."/>
            <person name="Pendleton A.L."/>
            <person name="Shaikh M.A."/>
            <person name="Suttiyut T."/>
            <person name="Ogas R."/>
            <person name="Tomko P."/>
            <person name="Gavelis G."/>
            <person name="Widhalm J.R."/>
            <person name="Wisecaver J.H."/>
        </authorList>
    </citation>
    <scope>NUCLEOTIDE SEQUENCE</scope>
    <source>
        <strain evidence="2">ECLA1</strain>
    </source>
</reference>
<dbReference type="AlphaFoldDB" id="A0AAE1A7F2"/>
<keyword evidence="3" id="KW-1185">Reference proteome</keyword>
<organism evidence="2 3">
    <name type="scientific">Elysia crispata</name>
    <name type="common">lettuce slug</name>
    <dbReference type="NCBI Taxonomy" id="231223"/>
    <lineage>
        <taxon>Eukaryota</taxon>
        <taxon>Metazoa</taxon>
        <taxon>Spiralia</taxon>
        <taxon>Lophotrochozoa</taxon>
        <taxon>Mollusca</taxon>
        <taxon>Gastropoda</taxon>
        <taxon>Heterobranchia</taxon>
        <taxon>Euthyneura</taxon>
        <taxon>Panpulmonata</taxon>
        <taxon>Sacoglossa</taxon>
        <taxon>Placobranchoidea</taxon>
        <taxon>Plakobranchidae</taxon>
        <taxon>Elysia</taxon>
    </lineage>
</organism>
<dbReference type="Proteomes" id="UP001283361">
    <property type="component" value="Unassembled WGS sequence"/>
</dbReference>
<feature type="region of interest" description="Disordered" evidence="1">
    <location>
        <begin position="40"/>
        <end position="84"/>
    </location>
</feature>
<evidence type="ECO:0000256" key="1">
    <source>
        <dbReference type="SAM" id="MobiDB-lite"/>
    </source>
</evidence>
<proteinExistence type="predicted"/>
<accession>A0AAE1A7F2</accession>
<sequence length="84" mass="8790">MHGTRSDNCSPICMVPGLAFVLFCVSKVDRNVFQSLAFDVDADSNGDSPQPEAEQEDGFENVDDGSSATNGAEMGDTATVGADE</sequence>
<comment type="caution">
    <text evidence="2">The sequence shown here is derived from an EMBL/GenBank/DDBJ whole genome shotgun (WGS) entry which is preliminary data.</text>
</comment>
<protein>
    <submittedName>
        <fullName evidence="2">Uncharacterized protein</fullName>
    </submittedName>
</protein>
<evidence type="ECO:0000313" key="3">
    <source>
        <dbReference type="Proteomes" id="UP001283361"/>
    </source>
</evidence>